<evidence type="ECO:0000313" key="1">
    <source>
        <dbReference type="EMBL" id="EOI54193.1"/>
    </source>
</evidence>
<protein>
    <submittedName>
        <fullName evidence="1">Uncharacterized protein</fullName>
    </submittedName>
</protein>
<accession>R2XHW2</accession>
<dbReference type="Proteomes" id="UP000013750">
    <property type="component" value="Unassembled WGS sequence"/>
</dbReference>
<dbReference type="EMBL" id="AJDQ01000011">
    <property type="protein sequence ID" value="EOI54193.1"/>
    <property type="molecule type" value="Genomic_DNA"/>
</dbReference>
<organism evidence="1 3">
    <name type="scientific">Enterococcus gilvus ATCC BAA-350</name>
    <dbReference type="NCBI Taxonomy" id="1158614"/>
    <lineage>
        <taxon>Bacteria</taxon>
        <taxon>Bacillati</taxon>
        <taxon>Bacillota</taxon>
        <taxon>Bacilli</taxon>
        <taxon>Lactobacillales</taxon>
        <taxon>Enterococcaceae</taxon>
        <taxon>Enterococcus</taxon>
    </lineage>
</organism>
<dbReference type="HOGENOM" id="CLU_2648914_0_0_9"/>
<comment type="caution">
    <text evidence="1">The sequence shown here is derived from an EMBL/GenBank/DDBJ whole genome shotgun (WGS) entry which is preliminary data.</text>
</comment>
<evidence type="ECO:0000313" key="3">
    <source>
        <dbReference type="Proteomes" id="UP000013750"/>
    </source>
</evidence>
<reference evidence="2 4" key="2">
    <citation type="submission" date="2013-03" db="EMBL/GenBank/DDBJ databases">
        <title>The Genome Sequence of Enterococcus gilvus ATCC BAA-350 (PacBio/Illumina hybrid assembly).</title>
        <authorList>
            <consortium name="The Broad Institute Genomics Platform"/>
            <consortium name="The Broad Institute Genome Sequencing Center for Infectious Disease"/>
            <person name="Earl A."/>
            <person name="Russ C."/>
            <person name="Gilmore M."/>
            <person name="Surin D."/>
            <person name="Walker B."/>
            <person name="Young S."/>
            <person name="Zeng Q."/>
            <person name="Gargeya S."/>
            <person name="Fitzgerald M."/>
            <person name="Haas B."/>
            <person name="Abouelleil A."/>
            <person name="Allen A.W."/>
            <person name="Alvarado L."/>
            <person name="Arachchi H.M."/>
            <person name="Berlin A.M."/>
            <person name="Chapman S.B."/>
            <person name="Gainer-Dewar J."/>
            <person name="Goldberg J."/>
            <person name="Griggs A."/>
            <person name="Gujja S."/>
            <person name="Hansen M."/>
            <person name="Howarth C."/>
            <person name="Imamovic A."/>
            <person name="Ireland A."/>
            <person name="Larimer J."/>
            <person name="McCowan C."/>
            <person name="Murphy C."/>
            <person name="Pearson M."/>
            <person name="Poon T.W."/>
            <person name="Priest M."/>
            <person name="Roberts A."/>
            <person name="Saif S."/>
            <person name="Shea T."/>
            <person name="Sisk P."/>
            <person name="Sykes S."/>
            <person name="Wortman J."/>
            <person name="Nusbaum C."/>
            <person name="Birren B."/>
        </authorList>
    </citation>
    <scope>NUCLEOTIDE SEQUENCE [LARGE SCALE GENOMIC DNA]</scope>
    <source>
        <strain evidence="2 4">ATCC BAA-350</strain>
    </source>
</reference>
<keyword evidence="4" id="KW-1185">Reference proteome</keyword>
<name>R2XHW2_9ENTE</name>
<reference evidence="1 3" key="1">
    <citation type="submission" date="2013-02" db="EMBL/GenBank/DDBJ databases">
        <title>The Genome Sequence of Enterococcus gilvus ATCC BAA-350.</title>
        <authorList>
            <consortium name="The Broad Institute Genome Sequencing Platform"/>
            <consortium name="The Broad Institute Genome Sequencing Center for Infectious Disease"/>
            <person name="Earl A.M."/>
            <person name="Gilmore M.S."/>
            <person name="Lebreton F."/>
            <person name="Walker B."/>
            <person name="Young S.K."/>
            <person name="Zeng Q."/>
            <person name="Gargeya S."/>
            <person name="Fitzgerald M."/>
            <person name="Haas B."/>
            <person name="Abouelleil A."/>
            <person name="Alvarado L."/>
            <person name="Arachchi H.M."/>
            <person name="Berlin A.M."/>
            <person name="Chapman S.B."/>
            <person name="Dewar J."/>
            <person name="Goldberg J."/>
            <person name="Griggs A."/>
            <person name="Gujja S."/>
            <person name="Hansen M."/>
            <person name="Howarth C."/>
            <person name="Imamovic A."/>
            <person name="Larimer J."/>
            <person name="McCowan C."/>
            <person name="Murphy C."/>
            <person name="Neiman D."/>
            <person name="Pearson M."/>
            <person name="Priest M."/>
            <person name="Roberts A."/>
            <person name="Saif S."/>
            <person name="Shea T."/>
            <person name="Sisk P."/>
            <person name="Sykes S."/>
            <person name="Wortman J."/>
            <person name="Nusbaum C."/>
            <person name="Birren B."/>
        </authorList>
    </citation>
    <scope>NUCLEOTIDE SEQUENCE [LARGE SCALE GENOMIC DNA]</scope>
    <source>
        <strain evidence="1 3">ATCC BAA-350</strain>
    </source>
</reference>
<evidence type="ECO:0000313" key="2">
    <source>
        <dbReference type="EMBL" id="EOW81362.1"/>
    </source>
</evidence>
<dbReference type="RefSeq" id="WP_010781661.1">
    <property type="nucleotide sequence ID" value="NZ_ASWH01000001.1"/>
</dbReference>
<gene>
    <name evidence="2" type="ORF">I592_00649</name>
    <name evidence="1" type="ORF">UKC_03312</name>
</gene>
<dbReference type="EMBL" id="ASWH01000001">
    <property type="protein sequence ID" value="EOW81362.1"/>
    <property type="molecule type" value="Genomic_DNA"/>
</dbReference>
<evidence type="ECO:0000313" key="4">
    <source>
        <dbReference type="Proteomes" id="UP000014160"/>
    </source>
</evidence>
<sequence>MDMRKSFIIDYLSEENIELFNSACEEDQFMAEIDMLLILRKHQKHNKLKCDREIVTNQNGATKLRYIIELEADDYK</sequence>
<proteinExistence type="predicted"/>
<dbReference type="Proteomes" id="UP000014160">
    <property type="component" value="Unassembled WGS sequence"/>
</dbReference>
<dbReference type="AlphaFoldDB" id="R2XHW2"/>